<feature type="coiled-coil region" evidence="1">
    <location>
        <begin position="590"/>
        <end position="727"/>
    </location>
</feature>
<accession>A0A7J6N4X7</accession>
<protein>
    <submittedName>
        <fullName evidence="2">Uncharacterized protein</fullName>
    </submittedName>
</protein>
<keyword evidence="1" id="KW-0175">Coiled coil</keyword>
<dbReference type="AlphaFoldDB" id="A0A7J6N4X7"/>
<organism evidence="2 3">
    <name type="scientific">Perkinsus chesapeaki</name>
    <name type="common">Clam parasite</name>
    <name type="synonym">Perkinsus andrewsi</name>
    <dbReference type="NCBI Taxonomy" id="330153"/>
    <lineage>
        <taxon>Eukaryota</taxon>
        <taxon>Sar</taxon>
        <taxon>Alveolata</taxon>
        <taxon>Perkinsozoa</taxon>
        <taxon>Perkinsea</taxon>
        <taxon>Perkinsida</taxon>
        <taxon>Perkinsidae</taxon>
        <taxon>Perkinsus</taxon>
    </lineage>
</organism>
<evidence type="ECO:0000313" key="3">
    <source>
        <dbReference type="Proteomes" id="UP000591131"/>
    </source>
</evidence>
<evidence type="ECO:0000256" key="1">
    <source>
        <dbReference type="SAM" id="Coils"/>
    </source>
</evidence>
<dbReference type="OrthoDB" id="414429at2759"/>
<reference evidence="2 3" key="1">
    <citation type="submission" date="2020-04" db="EMBL/GenBank/DDBJ databases">
        <title>Perkinsus chesapeaki whole genome sequence.</title>
        <authorList>
            <person name="Bogema D.R."/>
        </authorList>
    </citation>
    <scope>NUCLEOTIDE SEQUENCE [LARGE SCALE GENOMIC DNA]</scope>
    <source>
        <strain evidence="2">ATCC PRA-425</strain>
    </source>
</reference>
<keyword evidence="3" id="KW-1185">Reference proteome</keyword>
<sequence length="743" mass="82584">MIPFQSGAVGVAGSVARTVGAATRVQLGIPTIVDGFNRDRFTMAHDGGFKLNLHSWHLLGTKDRSPWLTRSLIDTLTVGLSIDAPELKDPAAHITYDERLYHLATRGGHYGVSPPVLMDAGVIVADLGPVHARLVLGMFLEDMQLPSVLWSADISSVKGFRPQPFGETLRSRLEEMRRTLEEGEGGEDIGDDGKSEEAEKEAFNYPGTLLWLSGVNFSRSMLAVADCFAEEEQQQQQVVVVDEGGFGRYPIFPLGDEERSILARGDPIGFKAKLEIEDSSSSSSSSSRMVVRAYDTDSGFPIGIRCRWYRKYPQYCCKSLGEPLYEIMVGNSSSYEISPDDVGCMVLVEVEGVGCRGRALFMSKGPMEMDVGTRRTIDNIVAAGGTRFQVHWISESGGGGEEEEFDAIMQLAREEVRLIVTAPRNSQSPRACKYSSEYPVVRIDPCGHRSRFDVVVGRGEVWKLRALSRQARDLAVLAMRSLKGLHLYAVSRSLVEGEMGEGGGKMLMVIEMERLRSKVAGLIGEVEDTGRKWKKAMAEKQALADQLTDTIEAYTKVMECGSSSLEGVMYRPAREMDAEAGDGMVEEEVEEDLRLNNKHLTAEVKTLRAELLKMKRESSADITLLRVREAEELNAELNRARKTVEEMQEVQDVQVKRLERQKVAVEEERDQLKEEVAELSEMYLKVWSSKGPCTVDDGLVSELIKEVNRLKEENVSLRSRVRKLVARNEVVKVEEKDGLPDGI</sequence>
<dbReference type="EMBL" id="JAAPAO010000004">
    <property type="protein sequence ID" value="KAF4678001.1"/>
    <property type="molecule type" value="Genomic_DNA"/>
</dbReference>
<dbReference type="Proteomes" id="UP000591131">
    <property type="component" value="Unassembled WGS sequence"/>
</dbReference>
<proteinExistence type="predicted"/>
<name>A0A7J6N4X7_PERCH</name>
<evidence type="ECO:0000313" key="2">
    <source>
        <dbReference type="EMBL" id="KAF4678001.1"/>
    </source>
</evidence>
<gene>
    <name evidence="2" type="ORF">FOL47_006950</name>
</gene>
<comment type="caution">
    <text evidence="2">The sequence shown here is derived from an EMBL/GenBank/DDBJ whole genome shotgun (WGS) entry which is preliminary data.</text>
</comment>